<dbReference type="PANTHER" id="PTHR24096">
    <property type="entry name" value="LONG-CHAIN-FATTY-ACID--COA LIGASE"/>
    <property type="match status" value="1"/>
</dbReference>
<dbReference type="InterPro" id="IPR045851">
    <property type="entry name" value="AMP-bd_C_sf"/>
</dbReference>
<feature type="domain" description="AMP-binding enzyme C-terminal" evidence="2">
    <location>
        <begin position="415"/>
        <end position="486"/>
    </location>
</feature>
<keyword evidence="3" id="KW-0436">Ligase</keyword>
<evidence type="ECO:0000313" key="4">
    <source>
        <dbReference type="Proteomes" id="UP000282971"/>
    </source>
</evidence>
<dbReference type="Pfam" id="PF00501">
    <property type="entry name" value="AMP-binding"/>
    <property type="match status" value="1"/>
</dbReference>
<accession>A0A437M7W6</accession>
<dbReference type="InterPro" id="IPR025110">
    <property type="entry name" value="AMP-bd_C"/>
</dbReference>
<keyword evidence="4" id="KW-1185">Reference proteome</keyword>
<organism evidence="3 4">
    <name type="scientific">Sphingomonas crocodyli</name>
    <dbReference type="NCBI Taxonomy" id="1979270"/>
    <lineage>
        <taxon>Bacteria</taxon>
        <taxon>Pseudomonadati</taxon>
        <taxon>Pseudomonadota</taxon>
        <taxon>Alphaproteobacteria</taxon>
        <taxon>Sphingomonadales</taxon>
        <taxon>Sphingomonadaceae</taxon>
        <taxon>Sphingomonas</taxon>
    </lineage>
</organism>
<sequence>MTKLADMIRDVAAIDPDAPELEYEKTWYSWRDLTDLSAAIDAKLTEAGLGEGVRVGCLLRNRPEFVSTLIALFTTGRCLATLNASAPADKLANDVEKVAAPVILALDEDWERPGVLDAAKAAGSLGLAFDGKSVRVVCEAKAGATFNHDAPGIAIEMLSSGTTGTPKRIPLAARNFEKALMSAAAYEKGRDQDAPMKLRSGVQVVTAPLAHIAGITGIMNPVLAGRKICLIDKFSVEAFRDAVVRHRPKVAGAPPSALRMILDADIPKEDLSSLVAYRTGTAPLDPDLADAFYKKYGIPVLQNYGATEFAGGAAGWTLQDFKDHWETGKRGSVGRLNPGAEARTVDPENGDVLEYGKEGLLEIRAPNIGNGKDWVRTTDIAVVDEDRFLWIKGRYDNAIIRGGFKILPDDVIRAMEQHPSVREATVAGMPDRRLGEVPVAAFIRRADTQAPTQEEFVAFLRERLMPYQVPVKIVEMADFPRTPSLKVSLPALKALFEAEMATN</sequence>
<evidence type="ECO:0000259" key="1">
    <source>
        <dbReference type="Pfam" id="PF00501"/>
    </source>
</evidence>
<dbReference type="GO" id="GO:0016874">
    <property type="term" value="F:ligase activity"/>
    <property type="evidence" value="ECO:0007669"/>
    <property type="project" value="UniProtKB-KW"/>
</dbReference>
<comment type="caution">
    <text evidence="3">The sequence shown here is derived from an EMBL/GenBank/DDBJ whole genome shotgun (WGS) entry which is preliminary data.</text>
</comment>
<evidence type="ECO:0000313" key="3">
    <source>
        <dbReference type="EMBL" id="RVT93749.1"/>
    </source>
</evidence>
<dbReference type="Pfam" id="PF13193">
    <property type="entry name" value="AMP-binding_C"/>
    <property type="match status" value="1"/>
</dbReference>
<dbReference type="InterPro" id="IPR042099">
    <property type="entry name" value="ANL_N_sf"/>
</dbReference>
<dbReference type="OrthoDB" id="9803968at2"/>
<dbReference type="EMBL" id="SACN01000001">
    <property type="protein sequence ID" value="RVT93749.1"/>
    <property type="molecule type" value="Genomic_DNA"/>
</dbReference>
<dbReference type="AlphaFoldDB" id="A0A437M7W6"/>
<dbReference type="SUPFAM" id="SSF56801">
    <property type="entry name" value="Acetyl-CoA synthetase-like"/>
    <property type="match status" value="1"/>
</dbReference>
<feature type="domain" description="AMP-dependent synthetase/ligase" evidence="1">
    <location>
        <begin position="10"/>
        <end position="371"/>
    </location>
</feature>
<dbReference type="Gene3D" id="3.30.300.30">
    <property type="match status" value="1"/>
</dbReference>
<dbReference type="RefSeq" id="WP_127742675.1">
    <property type="nucleotide sequence ID" value="NZ_SACN01000001.1"/>
</dbReference>
<evidence type="ECO:0000259" key="2">
    <source>
        <dbReference type="Pfam" id="PF13193"/>
    </source>
</evidence>
<name>A0A437M7W6_9SPHN</name>
<gene>
    <name evidence="3" type="ORF">EOD43_07750</name>
</gene>
<dbReference type="Gene3D" id="3.40.50.12780">
    <property type="entry name" value="N-terminal domain of ligase-like"/>
    <property type="match status" value="1"/>
</dbReference>
<proteinExistence type="predicted"/>
<dbReference type="CDD" id="cd04433">
    <property type="entry name" value="AFD_class_I"/>
    <property type="match status" value="1"/>
</dbReference>
<protein>
    <submittedName>
        <fullName evidence="3">Long-chain fatty acid--CoA ligase</fullName>
    </submittedName>
</protein>
<reference evidence="3 4" key="1">
    <citation type="submission" date="2019-01" db="EMBL/GenBank/DDBJ databases">
        <authorList>
            <person name="Chen W.-M."/>
        </authorList>
    </citation>
    <scope>NUCLEOTIDE SEQUENCE [LARGE SCALE GENOMIC DNA]</scope>
    <source>
        <strain evidence="3 4">CCP-7</strain>
    </source>
</reference>
<dbReference type="InterPro" id="IPR000873">
    <property type="entry name" value="AMP-dep_synth/lig_dom"/>
</dbReference>
<dbReference type="Proteomes" id="UP000282971">
    <property type="component" value="Unassembled WGS sequence"/>
</dbReference>